<keyword evidence="3" id="KW-1185">Reference proteome</keyword>
<proteinExistence type="predicted"/>
<gene>
    <name evidence="2" type="ORF">NTEN_LOCUS4576</name>
</gene>
<keyword evidence="1" id="KW-0812">Transmembrane</keyword>
<organism evidence="2 3">
    <name type="scientific">Nesidiocoris tenuis</name>
    <dbReference type="NCBI Taxonomy" id="355587"/>
    <lineage>
        <taxon>Eukaryota</taxon>
        <taxon>Metazoa</taxon>
        <taxon>Ecdysozoa</taxon>
        <taxon>Arthropoda</taxon>
        <taxon>Hexapoda</taxon>
        <taxon>Insecta</taxon>
        <taxon>Pterygota</taxon>
        <taxon>Neoptera</taxon>
        <taxon>Paraneoptera</taxon>
        <taxon>Hemiptera</taxon>
        <taxon>Heteroptera</taxon>
        <taxon>Panheteroptera</taxon>
        <taxon>Cimicomorpha</taxon>
        <taxon>Miridae</taxon>
        <taxon>Dicyphina</taxon>
        <taxon>Nesidiocoris</taxon>
    </lineage>
</organism>
<feature type="non-terminal residue" evidence="2">
    <location>
        <position position="52"/>
    </location>
</feature>
<keyword evidence="1" id="KW-0472">Membrane</keyword>
<keyword evidence="1" id="KW-1133">Transmembrane helix</keyword>
<sequence length="52" mass="6026">MYCVQPRRHLDQSQQCLVRSIWTKLTTAALPFFLSILTTDMDPLNNGFEDLP</sequence>
<dbReference type="AlphaFoldDB" id="A0A6H5G8U2"/>
<evidence type="ECO:0000313" key="3">
    <source>
        <dbReference type="Proteomes" id="UP000479000"/>
    </source>
</evidence>
<evidence type="ECO:0000256" key="1">
    <source>
        <dbReference type="SAM" id="Phobius"/>
    </source>
</evidence>
<accession>A0A6H5G8U2</accession>
<dbReference type="EMBL" id="CADCXU010006744">
    <property type="protein sequence ID" value="CAA9998293.1"/>
    <property type="molecule type" value="Genomic_DNA"/>
</dbReference>
<reference evidence="2 3" key="1">
    <citation type="submission" date="2020-02" db="EMBL/GenBank/DDBJ databases">
        <authorList>
            <person name="Ferguson B K."/>
        </authorList>
    </citation>
    <scope>NUCLEOTIDE SEQUENCE [LARGE SCALE GENOMIC DNA]</scope>
</reference>
<protein>
    <submittedName>
        <fullName evidence="2">Uncharacterized protein</fullName>
    </submittedName>
</protein>
<feature type="transmembrane region" description="Helical" evidence="1">
    <location>
        <begin position="21"/>
        <end position="38"/>
    </location>
</feature>
<name>A0A6H5G8U2_9HEMI</name>
<dbReference type="Proteomes" id="UP000479000">
    <property type="component" value="Unassembled WGS sequence"/>
</dbReference>
<evidence type="ECO:0000313" key="2">
    <source>
        <dbReference type="EMBL" id="CAA9998293.1"/>
    </source>
</evidence>